<dbReference type="SUPFAM" id="SSF51905">
    <property type="entry name" value="FAD/NAD(P)-binding domain"/>
    <property type="match status" value="1"/>
</dbReference>
<dbReference type="PANTHER" id="PTHR42923">
    <property type="entry name" value="PROTOPORPHYRINOGEN OXIDASE"/>
    <property type="match status" value="1"/>
</dbReference>
<evidence type="ECO:0008006" key="2">
    <source>
        <dbReference type="Google" id="ProtNLM"/>
    </source>
</evidence>
<dbReference type="GO" id="GO:0016491">
    <property type="term" value="F:oxidoreductase activity"/>
    <property type="evidence" value="ECO:0007669"/>
    <property type="project" value="TreeGrafter"/>
</dbReference>
<dbReference type="AlphaFoldDB" id="A0A0F9W3K4"/>
<dbReference type="PANTHER" id="PTHR42923:SF3">
    <property type="entry name" value="PROTOPORPHYRINOGEN OXIDASE"/>
    <property type="match status" value="1"/>
</dbReference>
<evidence type="ECO:0000313" key="1">
    <source>
        <dbReference type="EMBL" id="KKO11856.1"/>
    </source>
</evidence>
<organism evidence="1">
    <name type="scientific">marine sediment metagenome</name>
    <dbReference type="NCBI Taxonomy" id="412755"/>
    <lineage>
        <taxon>unclassified sequences</taxon>
        <taxon>metagenomes</taxon>
        <taxon>ecological metagenomes</taxon>
    </lineage>
</organism>
<sequence length="458" mass="49800">MRCIVIGGGLAGLMAAKKLRSTRPDAKITVIERNESVGGLLAGVDYHDQELYFDLGTHIFQETGDTEIDKILLNAVSTDDLIHFPVGEGDTAGAVFRGRLQTNTHYPDIRGGVVDANVVASLRGHIASAEHTLNPVERTASLLETASLRFGALFAEEIVGPTLARAYGHPADALAGFAMLLPGWTRVVVDDHADWEARVCDERYRSLVSVPNQRDLPAELRHARRSFYSRSRGSRAFVDGVAKQLCDADVELLCGATILSLDTARRSIEMIDGKGLSRSLSADLIILATGVIGAAQMLGVDLHRKGFDRPMPHWVVNVVLEQPCDSDLCYLYGLDTDCDWYRVTNYRAFSGNRVDRRLTFEVLGQHSVDSTYPQRLVNQLHRIGIIASSGIEFAESRKLGSGFPAPTVRNMRALTALGAELSASLPPTIILGGIGASKGLFFQNEIISDLCNRIAATS</sequence>
<gene>
    <name evidence="1" type="ORF">LCGC14_0013600</name>
</gene>
<dbReference type="InterPro" id="IPR050464">
    <property type="entry name" value="Zeta_carotene_desat/Oxidored"/>
</dbReference>
<comment type="caution">
    <text evidence="1">The sequence shown here is derived from an EMBL/GenBank/DDBJ whole genome shotgun (WGS) entry which is preliminary data.</text>
</comment>
<dbReference type="InterPro" id="IPR036188">
    <property type="entry name" value="FAD/NAD-bd_sf"/>
</dbReference>
<accession>A0A0F9W3K4</accession>
<reference evidence="1" key="1">
    <citation type="journal article" date="2015" name="Nature">
        <title>Complex archaea that bridge the gap between prokaryotes and eukaryotes.</title>
        <authorList>
            <person name="Spang A."/>
            <person name="Saw J.H."/>
            <person name="Jorgensen S.L."/>
            <person name="Zaremba-Niedzwiedzka K."/>
            <person name="Martijn J."/>
            <person name="Lind A.E."/>
            <person name="van Eijk R."/>
            <person name="Schleper C."/>
            <person name="Guy L."/>
            <person name="Ettema T.J."/>
        </authorList>
    </citation>
    <scope>NUCLEOTIDE SEQUENCE</scope>
</reference>
<dbReference type="EMBL" id="LAZR01000002">
    <property type="protein sequence ID" value="KKO11856.1"/>
    <property type="molecule type" value="Genomic_DNA"/>
</dbReference>
<proteinExistence type="predicted"/>
<dbReference type="Pfam" id="PF13450">
    <property type="entry name" value="NAD_binding_8"/>
    <property type="match status" value="1"/>
</dbReference>
<protein>
    <recommendedName>
        <fullName evidence="2">Amine oxidase domain-containing protein</fullName>
    </recommendedName>
</protein>
<dbReference type="Gene3D" id="3.50.50.60">
    <property type="entry name" value="FAD/NAD(P)-binding domain"/>
    <property type="match status" value="1"/>
</dbReference>
<name>A0A0F9W3K4_9ZZZZ</name>